<feature type="region of interest" description="Disordered" evidence="6">
    <location>
        <begin position="1"/>
        <end position="58"/>
    </location>
</feature>
<dbReference type="SMART" id="SM00659">
    <property type="entry name" value="RPOLCX"/>
    <property type="match status" value="1"/>
</dbReference>
<evidence type="ECO:0000256" key="5">
    <source>
        <dbReference type="ARBA" id="ARBA00025770"/>
    </source>
</evidence>
<dbReference type="RefSeq" id="XP_070912495.1">
    <property type="nucleotide sequence ID" value="XM_071056394.1"/>
</dbReference>
<protein>
    <submittedName>
        <fullName evidence="7">Uncharacterized protein</fullName>
    </submittedName>
</protein>
<gene>
    <name evidence="7" type="ORF">MFIFM68171_00972</name>
</gene>
<evidence type="ECO:0000256" key="2">
    <source>
        <dbReference type="ARBA" id="ARBA00022723"/>
    </source>
</evidence>
<reference evidence="7 8" key="1">
    <citation type="submission" date="2024-09" db="EMBL/GenBank/DDBJ databases">
        <title>Itraconazole resistance in Madurella fahalii resulting from another homologue of gene encoding cytochrome P450 14-alpha sterol demethylase (CYP51).</title>
        <authorList>
            <person name="Yoshioka I."/>
            <person name="Fahal A.H."/>
            <person name="Kaneko S."/>
            <person name="Yaguchi T."/>
        </authorList>
    </citation>
    <scope>NUCLEOTIDE SEQUENCE [LARGE SCALE GENOMIC DNA]</scope>
    <source>
        <strain evidence="7 8">IFM 68171</strain>
    </source>
</reference>
<evidence type="ECO:0000256" key="4">
    <source>
        <dbReference type="ARBA" id="ARBA00023242"/>
    </source>
</evidence>
<dbReference type="Pfam" id="PF03604">
    <property type="entry name" value="Zn_ribbon_RPAB4"/>
    <property type="match status" value="1"/>
</dbReference>
<comment type="similarity">
    <text evidence="5">Belongs to the archaeal Rpo12/eukaryotic RPC10 RNA polymerase subunit family.</text>
</comment>
<organism evidence="7 8">
    <name type="scientific">Madurella fahalii</name>
    <dbReference type="NCBI Taxonomy" id="1157608"/>
    <lineage>
        <taxon>Eukaryota</taxon>
        <taxon>Fungi</taxon>
        <taxon>Dikarya</taxon>
        <taxon>Ascomycota</taxon>
        <taxon>Pezizomycotina</taxon>
        <taxon>Sordariomycetes</taxon>
        <taxon>Sordariomycetidae</taxon>
        <taxon>Sordariales</taxon>
        <taxon>Sordariales incertae sedis</taxon>
        <taxon>Madurella</taxon>
    </lineage>
</organism>
<dbReference type="PANTHER" id="PTHR12056:SF2">
    <property type="entry name" value="GEO11084P1"/>
    <property type="match status" value="1"/>
</dbReference>
<dbReference type="InterPro" id="IPR029040">
    <property type="entry name" value="RPABC4/Spt4"/>
</dbReference>
<keyword evidence="4" id="KW-0539">Nucleus</keyword>
<evidence type="ECO:0000256" key="3">
    <source>
        <dbReference type="ARBA" id="ARBA00022833"/>
    </source>
</evidence>
<dbReference type="Proteomes" id="UP001628179">
    <property type="component" value="Unassembled WGS sequence"/>
</dbReference>
<name>A0ABQ0FZ18_9PEZI</name>
<accession>A0ABQ0FZ18</accession>
<feature type="compositionally biased region" description="Low complexity" evidence="6">
    <location>
        <begin position="20"/>
        <end position="37"/>
    </location>
</feature>
<evidence type="ECO:0000256" key="6">
    <source>
        <dbReference type="SAM" id="MobiDB-lite"/>
    </source>
</evidence>
<dbReference type="Gene3D" id="2.20.28.30">
    <property type="entry name" value="RNA polymerase ii, chain L"/>
    <property type="match status" value="1"/>
</dbReference>
<evidence type="ECO:0000313" key="8">
    <source>
        <dbReference type="Proteomes" id="UP001628179"/>
    </source>
</evidence>
<dbReference type="SUPFAM" id="SSF63393">
    <property type="entry name" value="RNA polymerase subunits"/>
    <property type="match status" value="1"/>
</dbReference>
<dbReference type="InterPro" id="IPR039747">
    <property type="entry name" value="RPABC4"/>
</dbReference>
<comment type="caution">
    <text evidence="7">The sequence shown here is derived from an EMBL/GenBank/DDBJ whole genome shotgun (WGS) entry which is preliminary data.</text>
</comment>
<dbReference type="InterPro" id="IPR006591">
    <property type="entry name" value="RNAP_P/RPABC4"/>
</dbReference>
<sequence>MPEREAYRPPQAAAAEGDKQSSTSAASQETTSAAAAANPRPVGSTRSSQPSFRRRDYDTADQKVYYTCGSCGKDNGFAANEHIRCRNCGGRIVYKIRAKRLAQYKAD</sequence>
<evidence type="ECO:0000313" key="7">
    <source>
        <dbReference type="EMBL" id="GAB1310762.1"/>
    </source>
</evidence>
<proteinExistence type="inferred from homology"/>
<dbReference type="GeneID" id="98171717"/>
<comment type="subcellular location">
    <subcellularLocation>
        <location evidence="1">Nucleus</location>
    </subcellularLocation>
</comment>
<dbReference type="EMBL" id="BAAFSV010000001">
    <property type="protein sequence ID" value="GAB1310762.1"/>
    <property type="molecule type" value="Genomic_DNA"/>
</dbReference>
<keyword evidence="8" id="KW-1185">Reference proteome</keyword>
<dbReference type="PANTHER" id="PTHR12056">
    <property type="entry name" value="DNA-DIRECTED RNA POLYMERASES I, II, AND III"/>
    <property type="match status" value="1"/>
</dbReference>
<keyword evidence="3" id="KW-0862">Zinc</keyword>
<evidence type="ECO:0000256" key="1">
    <source>
        <dbReference type="ARBA" id="ARBA00004123"/>
    </source>
</evidence>
<keyword evidence="2" id="KW-0479">Metal-binding</keyword>